<dbReference type="InterPro" id="IPR001245">
    <property type="entry name" value="Ser-Thr/Tyr_kinase_cat_dom"/>
</dbReference>
<gene>
    <name evidence="8" type="primary">LOC113397965</name>
</gene>
<evidence type="ECO:0000313" key="7">
    <source>
        <dbReference type="Proteomes" id="UP001652626"/>
    </source>
</evidence>
<comment type="subcellular location">
    <subcellularLocation>
        <location evidence="1">Membrane</location>
        <topology evidence="1">Single-pass membrane protein</topology>
    </subcellularLocation>
</comment>
<dbReference type="PROSITE" id="PS50011">
    <property type="entry name" value="PROTEIN_KINASE_DOM"/>
    <property type="match status" value="1"/>
</dbReference>
<reference evidence="8" key="1">
    <citation type="submission" date="2025-08" db="UniProtKB">
        <authorList>
            <consortium name="RefSeq"/>
        </authorList>
    </citation>
    <scope>IDENTIFICATION</scope>
    <source>
        <tissue evidence="8">Whole body</tissue>
    </source>
</reference>
<evidence type="ECO:0000256" key="4">
    <source>
        <dbReference type="SAM" id="MobiDB-lite"/>
    </source>
</evidence>
<sequence>MMKWPSTLCCVMILVWPKNASPDTSFTGINTILRGYIGRTTTSDDLETRTSIQDESVHTSLAPDFTSSLPASLETRDDSVNEMHSTPHLVPSAATIDLTAPTEVNLDRFKVQHAALPRGVQVNPLPLVGSDHELMFNVSWNPPSGPQVREYSLEVHSMTDTVDCRSNLCYEYNIPGESLWSVIPAYASPVPEGCAVRPGCAYLVKLIAHPWDGHTVANLFVELDECVARVCSCAHAPRLPMPKVSAKTLSIQGELFVNITWALQKPREPRRLPPKLKKSFYFVSIGKQMVSDIHPAPWFAYTISRRVDAVGFVVEPDGSQWQLLPVTERSSSRSDKRGDQNFLLDVKLLARVNLVDERGCIGPPGNTTAYDPANVTRSPIGAFALWAAFGGACVLAMVAVLACSARAVKRVLNAFRPTSASTPLQPLGHRPLWFPLGTNSEIPCRGQMEESPLYVHKEFETEDSGIDHFEVSRSRVHLGALIGSGAFGRVHAAQLDMAGGETITVAAKMLSDNATEEEMQDFLREIAMLKHVGSHQHVIRLIACCTRRSPLIALLEHAPRGDLLTLLRAARGRRHIDEQKTSESISDGGANGRPSEADTEYTNLSDSDPPICGNSEDKLYIDANQPKSNDHYVAEPALQLDSATMREYALQVALGMQHLEERGITHRDLAARNILVDGAGVLKVADFGLSRSGVYVHTRSRPVPLRWLAPEAIYNSKYWSASDVWAFAVLLWEIATLGGFPYAELSNREVPQFLTEGGRLPKPARASPRLYQLMTECWSENAQDRPTFSEIVEKLTVQQQLYVDLDCVFPPIKDNFTTLSDYDFTIQNDLHVDR</sequence>
<protein>
    <submittedName>
        <fullName evidence="8">Fibroblast growth factor receptor 3-like isoform X1</fullName>
    </submittedName>
</protein>
<dbReference type="Gene3D" id="3.30.200.20">
    <property type="entry name" value="Phosphorylase Kinase, domain 1"/>
    <property type="match status" value="1"/>
</dbReference>
<evidence type="ECO:0000256" key="3">
    <source>
        <dbReference type="PROSITE-ProRule" id="PRU10141"/>
    </source>
</evidence>
<feature type="signal peptide" evidence="5">
    <location>
        <begin position="1"/>
        <end position="20"/>
    </location>
</feature>
<dbReference type="Proteomes" id="UP001652626">
    <property type="component" value="Chromosome 13"/>
</dbReference>
<dbReference type="SUPFAM" id="SSF56112">
    <property type="entry name" value="Protein kinase-like (PK-like)"/>
    <property type="match status" value="1"/>
</dbReference>
<proteinExistence type="predicted"/>
<dbReference type="InterPro" id="IPR000719">
    <property type="entry name" value="Prot_kinase_dom"/>
</dbReference>
<dbReference type="PROSITE" id="PS00109">
    <property type="entry name" value="PROTEIN_KINASE_TYR"/>
    <property type="match status" value="1"/>
</dbReference>
<keyword evidence="3" id="KW-0067">ATP-binding</keyword>
<dbReference type="RefSeq" id="XP_064072686.1">
    <property type="nucleotide sequence ID" value="XM_064216616.1"/>
</dbReference>
<keyword evidence="3" id="KW-0547">Nucleotide-binding</keyword>
<keyword evidence="7" id="KW-1185">Reference proteome</keyword>
<keyword evidence="5" id="KW-0732">Signal</keyword>
<accession>A0ABM4AMZ4</accession>
<evidence type="ECO:0000256" key="5">
    <source>
        <dbReference type="SAM" id="SignalP"/>
    </source>
</evidence>
<evidence type="ECO:0000259" key="6">
    <source>
        <dbReference type="PROSITE" id="PS50011"/>
    </source>
</evidence>
<dbReference type="PROSITE" id="PS00107">
    <property type="entry name" value="PROTEIN_KINASE_ATP"/>
    <property type="match status" value="1"/>
</dbReference>
<dbReference type="SMART" id="SM00219">
    <property type="entry name" value="TyrKc"/>
    <property type="match status" value="1"/>
</dbReference>
<dbReference type="GeneID" id="113397965"/>
<dbReference type="Pfam" id="PF07714">
    <property type="entry name" value="PK_Tyr_Ser-Thr"/>
    <property type="match status" value="1"/>
</dbReference>
<dbReference type="Gene3D" id="1.10.510.10">
    <property type="entry name" value="Transferase(Phosphotransferase) domain 1"/>
    <property type="match status" value="1"/>
</dbReference>
<dbReference type="InterPro" id="IPR008266">
    <property type="entry name" value="Tyr_kinase_AS"/>
</dbReference>
<dbReference type="InterPro" id="IPR017441">
    <property type="entry name" value="Protein_kinase_ATP_BS"/>
</dbReference>
<evidence type="ECO:0000313" key="8">
    <source>
        <dbReference type="RefSeq" id="XP_064072686.1"/>
    </source>
</evidence>
<evidence type="ECO:0000256" key="2">
    <source>
        <dbReference type="ARBA" id="ARBA00051243"/>
    </source>
</evidence>
<feature type="region of interest" description="Disordered" evidence="4">
    <location>
        <begin position="575"/>
        <end position="610"/>
    </location>
</feature>
<dbReference type="InterPro" id="IPR050122">
    <property type="entry name" value="RTK"/>
</dbReference>
<feature type="chain" id="PRO_5045591554" evidence="5">
    <location>
        <begin position="21"/>
        <end position="834"/>
    </location>
</feature>
<feature type="domain" description="Protein kinase" evidence="6">
    <location>
        <begin position="476"/>
        <end position="803"/>
    </location>
</feature>
<dbReference type="InterPro" id="IPR011009">
    <property type="entry name" value="Kinase-like_dom_sf"/>
</dbReference>
<dbReference type="PANTHER" id="PTHR24416:SF594">
    <property type="entry name" value="PROTEIN KINASE DOMAIN-CONTAINING PROTEIN"/>
    <property type="match status" value="1"/>
</dbReference>
<dbReference type="InterPro" id="IPR020635">
    <property type="entry name" value="Tyr_kinase_cat_dom"/>
</dbReference>
<organism evidence="7 8">
    <name type="scientific">Vanessa tameamea</name>
    <name type="common">Kamehameha butterfly</name>
    <dbReference type="NCBI Taxonomy" id="334116"/>
    <lineage>
        <taxon>Eukaryota</taxon>
        <taxon>Metazoa</taxon>
        <taxon>Ecdysozoa</taxon>
        <taxon>Arthropoda</taxon>
        <taxon>Hexapoda</taxon>
        <taxon>Insecta</taxon>
        <taxon>Pterygota</taxon>
        <taxon>Neoptera</taxon>
        <taxon>Endopterygota</taxon>
        <taxon>Lepidoptera</taxon>
        <taxon>Glossata</taxon>
        <taxon>Ditrysia</taxon>
        <taxon>Papilionoidea</taxon>
        <taxon>Nymphalidae</taxon>
        <taxon>Nymphalinae</taxon>
        <taxon>Vanessa</taxon>
    </lineage>
</organism>
<evidence type="ECO:0000256" key="1">
    <source>
        <dbReference type="ARBA" id="ARBA00004167"/>
    </source>
</evidence>
<dbReference type="PANTHER" id="PTHR24416">
    <property type="entry name" value="TYROSINE-PROTEIN KINASE RECEPTOR"/>
    <property type="match status" value="1"/>
</dbReference>
<comment type="catalytic activity">
    <reaction evidence="2">
        <text>L-tyrosyl-[protein] + ATP = O-phospho-L-tyrosyl-[protein] + ADP + H(+)</text>
        <dbReference type="Rhea" id="RHEA:10596"/>
        <dbReference type="Rhea" id="RHEA-COMP:10136"/>
        <dbReference type="Rhea" id="RHEA-COMP:20101"/>
        <dbReference type="ChEBI" id="CHEBI:15378"/>
        <dbReference type="ChEBI" id="CHEBI:30616"/>
        <dbReference type="ChEBI" id="CHEBI:46858"/>
        <dbReference type="ChEBI" id="CHEBI:61978"/>
        <dbReference type="ChEBI" id="CHEBI:456216"/>
        <dbReference type="EC" id="2.7.10.1"/>
    </reaction>
</comment>
<dbReference type="CDD" id="cd00192">
    <property type="entry name" value="PTKc"/>
    <property type="match status" value="1"/>
</dbReference>
<name>A0ABM4AMZ4_VANTA</name>
<feature type="binding site" evidence="3">
    <location>
        <position position="508"/>
    </location>
    <ligand>
        <name>ATP</name>
        <dbReference type="ChEBI" id="CHEBI:30616"/>
    </ligand>
</feature>